<dbReference type="Proteomes" id="UP000006729">
    <property type="component" value="Chromosome 13"/>
</dbReference>
<evidence type="ECO:0000313" key="2">
    <source>
        <dbReference type="EMBL" id="PNT06908.1"/>
    </source>
</evidence>
<protein>
    <recommendedName>
        <fullName evidence="4">Secreted protein</fullName>
    </recommendedName>
</protein>
<reference evidence="2 3" key="1">
    <citation type="journal article" date="2006" name="Science">
        <title>The genome of black cottonwood, Populus trichocarpa (Torr. &amp; Gray).</title>
        <authorList>
            <person name="Tuskan G.A."/>
            <person name="Difazio S."/>
            <person name="Jansson S."/>
            <person name="Bohlmann J."/>
            <person name="Grigoriev I."/>
            <person name="Hellsten U."/>
            <person name="Putnam N."/>
            <person name="Ralph S."/>
            <person name="Rombauts S."/>
            <person name="Salamov A."/>
            <person name="Schein J."/>
            <person name="Sterck L."/>
            <person name="Aerts A."/>
            <person name="Bhalerao R.R."/>
            <person name="Bhalerao R.P."/>
            <person name="Blaudez D."/>
            <person name="Boerjan W."/>
            <person name="Brun A."/>
            <person name="Brunner A."/>
            <person name="Busov V."/>
            <person name="Campbell M."/>
            <person name="Carlson J."/>
            <person name="Chalot M."/>
            <person name="Chapman J."/>
            <person name="Chen G.L."/>
            <person name="Cooper D."/>
            <person name="Coutinho P.M."/>
            <person name="Couturier J."/>
            <person name="Covert S."/>
            <person name="Cronk Q."/>
            <person name="Cunningham R."/>
            <person name="Davis J."/>
            <person name="Degroeve S."/>
            <person name="Dejardin A."/>
            <person name="Depamphilis C."/>
            <person name="Detter J."/>
            <person name="Dirks B."/>
            <person name="Dubchak I."/>
            <person name="Duplessis S."/>
            <person name="Ehlting J."/>
            <person name="Ellis B."/>
            <person name="Gendler K."/>
            <person name="Goodstein D."/>
            <person name="Gribskov M."/>
            <person name="Grimwood J."/>
            <person name="Groover A."/>
            <person name="Gunter L."/>
            <person name="Hamberger B."/>
            <person name="Heinze B."/>
            <person name="Helariutta Y."/>
            <person name="Henrissat B."/>
            <person name="Holligan D."/>
            <person name="Holt R."/>
            <person name="Huang W."/>
            <person name="Islam-Faridi N."/>
            <person name="Jones S."/>
            <person name="Jones-Rhoades M."/>
            <person name="Jorgensen R."/>
            <person name="Joshi C."/>
            <person name="Kangasjarvi J."/>
            <person name="Karlsson J."/>
            <person name="Kelleher C."/>
            <person name="Kirkpatrick R."/>
            <person name="Kirst M."/>
            <person name="Kohler A."/>
            <person name="Kalluri U."/>
            <person name="Larimer F."/>
            <person name="Leebens-Mack J."/>
            <person name="Leple J.C."/>
            <person name="Locascio P."/>
            <person name="Lou Y."/>
            <person name="Lucas S."/>
            <person name="Martin F."/>
            <person name="Montanini B."/>
            <person name="Napoli C."/>
            <person name="Nelson D.R."/>
            <person name="Nelson C."/>
            <person name="Nieminen K."/>
            <person name="Nilsson O."/>
            <person name="Pereda V."/>
            <person name="Peter G."/>
            <person name="Philippe R."/>
            <person name="Pilate G."/>
            <person name="Poliakov A."/>
            <person name="Razumovskaya J."/>
            <person name="Richardson P."/>
            <person name="Rinaldi C."/>
            <person name="Ritland K."/>
            <person name="Rouze P."/>
            <person name="Ryaboy D."/>
            <person name="Schmutz J."/>
            <person name="Schrader J."/>
            <person name="Segerman B."/>
            <person name="Shin H."/>
            <person name="Siddiqui A."/>
            <person name="Sterky F."/>
            <person name="Terry A."/>
            <person name="Tsai C.J."/>
            <person name="Uberbacher E."/>
            <person name="Unneberg P."/>
            <person name="Vahala J."/>
            <person name="Wall K."/>
            <person name="Wessler S."/>
            <person name="Yang G."/>
            <person name="Yin T."/>
            <person name="Douglas C."/>
            <person name="Marra M."/>
            <person name="Sandberg G."/>
            <person name="Van de Peer Y."/>
            <person name="Rokhsar D."/>
        </authorList>
    </citation>
    <scope>NUCLEOTIDE SEQUENCE [LARGE SCALE GENOMIC DNA]</scope>
    <source>
        <strain evidence="3">cv. Nisqually</strain>
    </source>
</reference>
<keyword evidence="1" id="KW-0732">Signal</keyword>
<name>A0A2K1Y1J3_POPTR</name>
<feature type="signal peptide" evidence="1">
    <location>
        <begin position="1"/>
        <end position="15"/>
    </location>
</feature>
<feature type="chain" id="PRO_5014428746" description="Secreted protein" evidence="1">
    <location>
        <begin position="16"/>
        <end position="87"/>
    </location>
</feature>
<keyword evidence="3" id="KW-1185">Reference proteome</keyword>
<sequence length="87" mass="9479">MTLFGILVLWSPIKAVLIAICSVGSFGKSLRKLLLAPTLCFVSYCVPTSSSGRTVRDKLDLKHAKKPKAISQLLQVCSSLFECHNSL</sequence>
<proteinExistence type="predicted"/>
<dbReference type="AlphaFoldDB" id="A0A2K1Y1J3"/>
<dbReference type="InParanoid" id="A0A2K1Y1J3"/>
<evidence type="ECO:0000256" key="1">
    <source>
        <dbReference type="SAM" id="SignalP"/>
    </source>
</evidence>
<gene>
    <name evidence="2" type="ORF">POPTR_013G058000</name>
</gene>
<organism evidence="2 3">
    <name type="scientific">Populus trichocarpa</name>
    <name type="common">Western balsam poplar</name>
    <name type="synonym">Populus balsamifera subsp. trichocarpa</name>
    <dbReference type="NCBI Taxonomy" id="3694"/>
    <lineage>
        <taxon>Eukaryota</taxon>
        <taxon>Viridiplantae</taxon>
        <taxon>Streptophyta</taxon>
        <taxon>Embryophyta</taxon>
        <taxon>Tracheophyta</taxon>
        <taxon>Spermatophyta</taxon>
        <taxon>Magnoliopsida</taxon>
        <taxon>eudicotyledons</taxon>
        <taxon>Gunneridae</taxon>
        <taxon>Pentapetalae</taxon>
        <taxon>rosids</taxon>
        <taxon>fabids</taxon>
        <taxon>Malpighiales</taxon>
        <taxon>Salicaceae</taxon>
        <taxon>Saliceae</taxon>
        <taxon>Populus</taxon>
    </lineage>
</organism>
<dbReference type="EMBL" id="CM009302">
    <property type="protein sequence ID" value="PNT06908.1"/>
    <property type="molecule type" value="Genomic_DNA"/>
</dbReference>
<accession>A0A2K1Y1J3</accession>
<evidence type="ECO:0008006" key="4">
    <source>
        <dbReference type="Google" id="ProtNLM"/>
    </source>
</evidence>
<evidence type="ECO:0000313" key="3">
    <source>
        <dbReference type="Proteomes" id="UP000006729"/>
    </source>
</evidence>